<evidence type="ECO:0000313" key="7">
    <source>
        <dbReference type="Proteomes" id="UP000547674"/>
    </source>
</evidence>
<comment type="similarity">
    <text evidence="1">Belongs to the MreC family.</text>
</comment>
<organism evidence="6 7">
    <name type="scientific">Eiseniibacteriota bacterium</name>
    <dbReference type="NCBI Taxonomy" id="2212470"/>
    <lineage>
        <taxon>Bacteria</taxon>
        <taxon>Candidatus Eiseniibacteriota</taxon>
    </lineage>
</organism>
<protein>
    <recommendedName>
        <fullName evidence="2">Cell shape-determining protein MreC</fullName>
    </recommendedName>
    <alternativeName>
        <fullName evidence="4">Cell shape protein MreC</fullName>
    </alternativeName>
</protein>
<feature type="domain" description="Rod shape-determining protein MreC beta-barrel core" evidence="5">
    <location>
        <begin position="99"/>
        <end position="245"/>
    </location>
</feature>
<dbReference type="InterPro" id="IPR007221">
    <property type="entry name" value="MreC"/>
</dbReference>
<sequence>MIALVAVGVFVLTSAGIFAFRPPLIHGALNGMQQVLQSGMSKPIQLTRYFKSPRVSQARLIELELEVARLREAEDENYRLRGMLGYKAPRGLNAIPSRVLALDLDPIRGVAWVGAGAREGVQAGSPVVAEGGLVGVIDEVSGRRSRVQLLRSNRCPVSVRNTRTRVIGVVNWNPGKRELSLDYIPTQVEVAVGDSLYSSGLGGVLPADLPVGVISAVTESPDLLLKQIRVEPFASFFSLEEVFVLTHDPDWEEGVILGESSP</sequence>
<dbReference type="Proteomes" id="UP000547674">
    <property type="component" value="Unassembled WGS sequence"/>
</dbReference>
<evidence type="ECO:0000256" key="3">
    <source>
        <dbReference type="ARBA" id="ARBA00022960"/>
    </source>
</evidence>
<name>A0A7Y2H2E1_UNCEI</name>
<evidence type="ECO:0000256" key="4">
    <source>
        <dbReference type="ARBA" id="ARBA00032089"/>
    </source>
</evidence>
<evidence type="ECO:0000256" key="2">
    <source>
        <dbReference type="ARBA" id="ARBA00013855"/>
    </source>
</evidence>
<dbReference type="Gene3D" id="2.40.10.340">
    <property type="entry name" value="Rod shape-determining protein MreC, domain 1"/>
    <property type="match status" value="1"/>
</dbReference>
<dbReference type="AlphaFoldDB" id="A0A7Y2H2E1"/>
<evidence type="ECO:0000259" key="5">
    <source>
        <dbReference type="Pfam" id="PF04085"/>
    </source>
</evidence>
<dbReference type="GO" id="GO:0008360">
    <property type="term" value="P:regulation of cell shape"/>
    <property type="evidence" value="ECO:0007669"/>
    <property type="project" value="UniProtKB-KW"/>
</dbReference>
<accession>A0A7Y2H2E1</accession>
<dbReference type="GO" id="GO:0005886">
    <property type="term" value="C:plasma membrane"/>
    <property type="evidence" value="ECO:0007669"/>
    <property type="project" value="TreeGrafter"/>
</dbReference>
<reference evidence="6 7" key="1">
    <citation type="submission" date="2020-03" db="EMBL/GenBank/DDBJ databases">
        <title>Metabolic flexibility allows generalist bacteria to become dominant in a frequently disturbed ecosystem.</title>
        <authorList>
            <person name="Chen Y.-J."/>
            <person name="Leung P.M."/>
            <person name="Bay S.K."/>
            <person name="Hugenholtz P."/>
            <person name="Kessler A.J."/>
            <person name="Shelley G."/>
            <person name="Waite D.W."/>
            <person name="Cook P.L."/>
            <person name="Greening C."/>
        </authorList>
    </citation>
    <scope>NUCLEOTIDE SEQUENCE [LARGE SCALE GENOMIC DNA]</scope>
    <source>
        <strain evidence="6">SS_bin_28</strain>
    </source>
</reference>
<keyword evidence="3" id="KW-0133">Cell shape</keyword>
<comment type="caution">
    <text evidence="6">The sequence shown here is derived from an EMBL/GenBank/DDBJ whole genome shotgun (WGS) entry which is preliminary data.</text>
</comment>
<dbReference type="InterPro" id="IPR042175">
    <property type="entry name" value="Cell/Rod_MreC_2"/>
</dbReference>
<evidence type="ECO:0000313" key="6">
    <source>
        <dbReference type="EMBL" id="NNF06994.1"/>
    </source>
</evidence>
<dbReference type="Gene3D" id="2.40.10.350">
    <property type="entry name" value="Rod shape-determining protein MreC, domain 2"/>
    <property type="match status" value="1"/>
</dbReference>
<dbReference type="PANTHER" id="PTHR34138:SF1">
    <property type="entry name" value="CELL SHAPE-DETERMINING PROTEIN MREC"/>
    <property type="match status" value="1"/>
</dbReference>
<dbReference type="InterPro" id="IPR055342">
    <property type="entry name" value="MreC_beta-barrel_core"/>
</dbReference>
<dbReference type="InterPro" id="IPR042177">
    <property type="entry name" value="Cell/Rod_1"/>
</dbReference>
<dbReference type="PANTHER" id="PTHR34138">
    <property type="entry name" value="CELL SHAPE-DETERMINING PROTEIN MREC"/>
    <property type="match status" value="1"/>
</dbReference>
<dbReference type="EMBL" id="JABDJR010000378">
    <property type="protein sequence ID" value="NNF06994.1"/>
    <property type="molecule type" value="Genomic_DNA"/>
</dbReference>
<proteinExistence type="inferred from homology"/>
<gene>
    <name evidence="6" type="primary">mreC</name>
    <name evidence="6" type="ORF">HKN21_09555</name>
</gene>
<evidence type="ECO:0000256" key="1">
    <source>
        <dbReference type="ARBA" id="ARBA00009369"/>
    </source>
</evidence>
<dbReference type="Pfam" id="PF04085">
    <property type="entry name" value="MreC"/>
    <property type="match status" value="1"/>
</dbReference>
<dbReference type="NCBIfam" id="TIGR00219">
    <property type="entry name" value="mreC"/>
    <property type="match status" value="1"/>
</dbReference>